<accession>A0A8S5N590</accession>
<evidence type="ECO:0000256" key="1">
    <source>
        <dbReference type="SAM" id="Phobius"/>
    </source>
</evidence>
<dbReference type="EMBL" id="BK015065">
    <property type="protein sequence ID" value="DAD89596.1"/>
    <property type="molecule type" value="Genomic_DNA"/>
</dbReference>
<keyword evidence="1" id="KW-0812">Transmembrane</keyword>
<proteinExistence type="predicted"/>
<feature type="transmembrane region" description="Helical" evidence="1">
    <location>
        <begin position="62"/>
        <end position="85"/>
    </location>
</feature>
<sequence>MIYDKIQTDLANCSCHLYHLPLFEDIGTVALLVLVDFYFKFFFAMTRLAFQKHPLASCIWNILHFLLMSTIRTLYFLFLNSFFLLRFSIKQFSSLPY</sequence>
<feature type="transmembrane region" description="Helical" evidence="1">
    <location>
        <begin position="26"/>
        <end position="50"/>
    </location>
</feature>
<reference evidence="2" key="1">
    <citation type="journal article" date="2021" name="Proc. Natl. Acad. Sci. U.S.A.">
        <title>A Catalog of Tens of Thousands of Viruses from Human Metagenomes Reveals Hidden Associations with Chronic Diseases.</title>
        <authorList>
            <person name="Tisza M.J."/>
            <person name="Buck C.B."/>
        </authorList>
    </citation>
    <scope>NUCLEOTIDE SEQUENCE</scope>
    <source>
        <strain evidence="2">CtUoe7</strain>
    </source>
</reference>
<keyword evidence="1" id="KW-1133">Transmembrane helix</keyword>
<name>A0A8S5N590_9CAUD</name>
<protein>
    <submittedName>
        <fullName evidence="2">Uncharacterized protein</fullName>
    </submittedName>
</protein>
<evidence type="ECO:0000313" key="2">
    <source>
        <dbReference type="EMBL" id="DAD89596.1"/>
    </source>
</evidence>
<organism evidence="2">
    <name type="scientific">Siphoviridae sp. ctUoe7</name>
    <dbReference type="NCBI Taxonomy" id="2826355"/>
    <lineage>
        <taxon>Viruses</taxon>
        <taxon>Duplodnaviria</taxon>
        <taxon>Heunggongvirae</taxon>
        <taxon>Uroviricota</taxon>
        <taxon>Caudoviricetes</taxon>
    </lineage>
</organism>
<keyword evidence="1" id="KW-0472">Membrane</keyword>